<evidence type="ECO:0000313" key="3">
    <source>
        <dbReference type="Proteomes" id="UP000012589"/>
    </source>
</evidence>
<dbReference type="Gene3D" id="3.40.50.880">
    <property type="match status" value="1"/>
</dbReference>
<dbReference type="PANTHER" id="PTHR48094:SF12">
    <property type="entry name" value="PARKINSON DISEASE PROTEIN 7 HOMOLOG"/>
    <property type="match status" value="1"/>
</dbReference>
<dbReference type="Pfam" id="PF01965">
    <property type="entry name" value="DJ-1_PfpI"/>
    <property type="match status" value="1"/>
</dbReference>
<dbReference type="PANTHER" id="PTHR48094">
    <property type="entry name" value="PROTEIN/NUCLEIC ACID DEGLYCASE DJ-1-RELATED"/>
    <property type="match status" value="1"/>
</dbReference>
<reference evidence="2 3" key="1">
    <citation type="journal article" date="2014" name="Genome Announc.">
        <title>Draft genome sequences of the altered schaedler flora, a defined bacterial community from gnotobiotic mice.</title>
        <authorList>
            <person name="Wannemuehler M.J."/>
            <person name="Overstreet A.M."/>
            <person name="Ward D.V."/>
            <person name="Phillips G.J."/>
        </authorList>
    </citation>
    <scope>NUCLEOTIDE SEQUENCE [LARGE SCALE GENOMIC DNA]</scope>
    <source>
        <strain evidence="2 3">ASF492</strain>
    </source>
</reference>
<protein>
    <submittedName>
        <fullName evidence="2">DJ-1 family protein</fullName>
    </submittedName>
</protein>
<name>N1ZK49_9FIRM</name>
<evidence type="ECO:0000313" key="2">
    <source>
        <dbReference type="EMBL" id="EMZ17362.1"/>
    </source>
</evidence>
<dbReference type="OrthoDB" id="9800516at2"/>
<accession>N1ZK49</accession>
<dbReference type="InterPro" id="IPR050325">
    <property type="entry name" value="Prot/Nucl_acid_deglycase"/>
</dbReference>
<dbReference type="InterPro" id="IPR006287">
    <property type="entry name" value="DJ-1"/>
</dbReference>
<comment type="caution">
    <text evidence="2">The sequence shown here is derived from an EMBL/GenBank/DDBJ whole genome shotgun (WGS) entry which is preliminary data.</text>
</comment>
<dbReference type="HOGENOM" id="CLU_000445_44_2_9"/>
<dbReference type="NCBIfam" id="TIGR01383">
    <property type="entry name" value="not_thiJ"/>
    <property type="match status" value="1"/>
</dbReference>
<dbReference type="InterPro" id="IPR002818">
    <property type="entry name" value="DJ-1/PfpI"/>
</dbReference>
<dbReference type="GO" id="GO:0005737">
    <property type="term" value="C:cytoplasm"/>
    <property type="evidence" value="ECO:0007669"/>
    <property type="project" value="TreeGrafter"/>
</dbReference>
<evidence type="ECO:0000259" key="1">
    <source>
        <dbReference type="Pfam" id="PF01965"/>
    </source>
</evidence>
<dbReference type="InterPro" id="IPR029062">
    <property type="entry name" value="Class_I_gatase-like"/>
</dbReference>
<dbReference type="SUPFAM" id="SSF52317">
    <property type="entry name" value="Class I glutamine amidotransferase-like"/>
    <property type="match status" value="1"/>
</dbReference>
<dbReference type="eggNOG" id="COG0693">
    <property type="taxonomic scope" value="Bacteria"/>
</dbReference>
<proteinExistence type="predicted"/>
<dbReference type="Proteomes" id="UP000012589">
    <property type="component" value="Unassembled WGS sequence"/>
</dbReference>
<dbReference type="PATRIC" id="fig|1235802.3.peg.6361"/>
<dbReference type="STRING" id="1235802.C823_06025"/>
<feature type="domain" description="DJ-1/PfpI" evidence="1">
    <location>
        <begin position="3"/>
        <end position="164"/>
    </location>
</feature>
<dbReference type="AlphaFoldDB" id="N1ZK49"/>
<organism evidence="2 3">
    <name type="scientific">Eubacterium plexicaudatum ASF492</name>
    <dbReference type="NCBI Taxonomy" id="1235802"/>
    <lineage>
        <taxon>Bacteria</taxon>
        <taxon>Bacillati</taxon>
        <taxon>Bacillota</taxon>
        <taxon>Clostridia</taxon>
        <taxon>Eubacteriales</taxon>
        <taxon>Eubacteriaceae</taxon>
        <taxon>Eubacterium</taxon>
    </lineage>
</organism>
<dbReference type="EMBL" id="AQFT01000209">
    <property type="protein sequence ID" value="EMZ17362.1"/>
    <property type="molecule type" value="Genomic_DNA"/>
</dbReference>
<gene>
    <name evidence="2" type="ORF">C823_06025</name>
</gene>
<keyword evidence="3" id="KW-1185">Reference proteome</keyword>
<sequence>MSKIAVFFADGCEEIEGLTVVDMLRRANLDVVSVSVTGSREIHGSHDITFFADTTFEETSPDAYDGAVLPGGAVGTANLGAHEGVVSTIKKFAQEGKMVAAICAAPSVLGANGILQGKRATCHPGWEEKLTGAVISEGNAVVDGNVITSRGMGTSIDFSLAIIEKFADADVVENVKKGIVY</sequence>
<dbReference type="CDD" id="cd03135">
    <property type="entry name" value="GATase1_DJ-1"/>
    <property type="match status" value="1"/>
</dbReference>